<comment type="caution">
    <text evidence="1">The sequence shown here is derived from an EMBL/GenBank/DDBJ whole genome shotgun (WGS) entry which is preliminary data.</text>
</comment>
<organism evidence="1">
    <name type="scientific">Pseudomonas zanjanensis</name>
    <dbReference type="NCBI Taxonomy" id="2745496"/>
    <lineage>
        <taxon>Bacteria</taxon>
        <taxon>Pseudomonadati</taxon>
        <taxon>Pseudomonadota</taxon>
        <taxon>Gammaproteobacteria</taxon>
        <taxon>Pseudomonadales</taxon>
        <taxon>Pseudomonadaceae</taxon>
        <taxon>Pseudomonas</taxon>
    </lineage>
</organism>
<accession>A0A923FAQ3</accession>
<dbReference type="EMBL" id="JABWRB010000005">
    <property type="protein sequence ID" value="MBC3389123.1"/>
    <property type="molecule type" value="Genomic_DNA"/>
</dbReference>
<reference evidence="1" key="1">
    <citation type="journal article" date="2020" name="Microorganisms">
        <title>Reliable Identification of Environmental Pseudomonas Isolates Using the rpoD Gene.</title>
        <authorList>
            <consortium name="The Broad Institute Genome Sequencing Platform"/>
            <person name="Girard L."/>
            <person name="Lood C."/>
            <person name="Rokni-Zadeh H."/>
            <person name="van Noort V."/>
            <person name="Lavigne R."/>
            <person name="De Mot R."/>
        </authorList>
    </citation>
    <scope>NUCLEOTIDE SEQUENCE</scope>
    <source>
        <strain evidence="1">SWRI12</strain>
    </source>
</reference>
<sequence>MKHLDTDRDVLPAWMTSHSVAGMPELNSVKKNKAHFNAERLAPDILKEFNTTQTVGIATELLNVAIIENDHENAGIAAQFLKNKRFLSPSLIKLLHNSWDLQVPEKPTEHPISILKKQLTLSNNNPLIWVDLSREYAIFGEKERSIKAMLAALHYANDHRWITRIGARVFVHFNEPDRAHYILLKNPSIKADPWLIATEMAVSRKANRQSKLLSNGRNLLESNTPLIHMSELASSFGTLELLNGAEKKAKGFFKQSLLAPNQNSLAQAKWAERNSRLKNLVNVPLDSNVVAYEAQYWEAYSKQNIPLAMDFAKAWYNQEPYSSGPAIAISYLAALLDDYKLLLQITTKGLIANPHNSTLKLNQIFAWIASNDINRIASEKPDLIDKFLRTLNLLAEHDDWSLKAHALANTGMFHYRTGNLETGRQQYNLAEEIYERHAPNFRFVLLVNHLREALISDANWAQEIMIKAAALSKNIDATENPGALFYFRKIEKLSNKTGDWLIKFKHEGATHLLADELSNEHSNTKQITHIDLESKFWLPERFSGKEIFRPFTLSSHPTKNKP</sequence>
<name>A0A923FAQ3_9PSED</name>
<protein>
    <recommendedName>
        <fullName evidence="2">Tetratricopeptide repeat protein</fullName>
    </recommendedName>
</protein>
<reference evidence="1" key="2">
    <citation type="submission" date="2020-07" db="EMBL/GenBank/DDBJ databases">
        <authorList>
            <person name="Lood C."/>
            <person name="Girard L."/>
        </authorList>
    </citation>
    <scope>NUCLEOTIDE SEQUENCE</scope>
    <source>
        <strain evidence="1">SWRI12</strain>
    </source>
</reference>
<proteinExistence type="predicted"/>
<evidence type="ECO:0008006" key="2">
    <source>
        <dbReference type="Google" id="ProtNLM"/>
    </source>
</evidence>
<gene>
    <name evidence="1" type="ORF">HU715_05615</name>
</gene>
<dbReference type="AlphaFoldDB" id="A0A923FAQ3"/>
<evidence type="ECO:0000313" key="1">
    <source>
        <dbReference type="EMBL" id="MBC3389123.1"/>
    </source>
</evidence>